<keyword evidence="4" id="KW-1185">Reference proteome</keyword>
<feature type="domain" description="Alpha-rhamnosidase-like N-terminal" evidence="2">
    <location>
        <begin position="47"/>
        <end position="226"/>
    </location>
</feature>
<dbReference type="Gene3D" id="1.50.10.10">
    <property type="match status" value="1"/>
</dbReference>
<evidence type="ECO:0000313" key="4">
    <source>
        <dbReference type="Proteomes" id="UP000198430"/>
    </source>
</evidence>
<reference evidence="3 4" key="1">
    <citation type="submission" date="2015-11" db="EMBL/GenBank/DDBJ databases">
        <title>Draft genome sequences of new species of the genus Lactobacillus isolated from orchardgrass silage.</title>
        <authorList>
            <person name="Tohno M."/>
            <person name="Tanizawa Y."/>
            <person name="Arita M."/>
        </authorList>
    </citation>
    <scope>NUCLEOTIDE SEQUENCE [LARGE SCALE GENOMIC DNA]</scope>
    <source>
        <strain evidence="3 4">IWT140</strain>
    </source>
</reference>
<dbReference type="Gene3D" id="2.60.420.10">
    <property type="entry name" value="Maltose phosphorylase, domain 3"/>
    <property type="match status" value="1"/>
</dbReference>
<evidence type="ECO:0000313" key="3">
    <source>
        <dbReference type="EMBL" id="GAX03925.1"/>
    </source>
</evidence>
<comment type="caution">
    <text evidence="3">The sequence shown here is derived from an EMBL/GenBank/DDBJ whole genome shotgun (WGS) entry which is preliminary data.</text>
</comment>
<dbReference type="GO" id="GO:0005975">
    <property type="term" value="P:carbohydrate metabolic process"/>
    <property type="evidence" value="ECO:0007669"/>
    <property type="project" value="InterPro"/>
</dbReference>
<evidence type="ECO:0000259" key="1">
    <source>
        <dbReference type="Pfam" id="PF17389"/>
    </source>
</evidence>
<dbReference type="RefSeq" id="WP_089088883.1">
    <property type="nucleotide sequence ID" value="NZ_BCMH01000010.1"/>
</dbReference>
<dbReference type="AlphaFoldDB" id="A0A1Z5IQ81"/>
<accession>A0A1Z5IQ81</accession>
<dbReference type="Pfam" id="PF17389">
    <property type="entry name" value="Bac_rhamnosid6H"/>
    <property type="match status" value="1"/>
</dbReference>
<dbReference type="InterPro" id="IPR012341">
    <property type="entry name" value="6hp_glycosidase-like_sf"/>
</dbReference>
<dbReference type="InterPro" id="IPR035396">
    <property type="entry name" value="Bac_rhamnosid6H"/>
</dbReference>
<name>A0A1Z5IQ81_9LACO</name>
<dbReference type="Pfam" id="PF21209">
    <property type="entry name" value="Bac_rhamnosid-like_N"/>
    <property type="match status" value="1"/>
</dbReference>
<proteinExistence type="predicted"/>
<dbReference type="Proteomes" id="UP000198430">
    <property type="component" value="Unassembled WGS sequence"/>
</dbReference>
<dbReference type="SUPFAM" id="SSF48208">
    <property type="entry name" value="Six-hairpin glycosidases"/>
    <property type="match status" value="1"/>
</dbReference>
<dbReference type="PANTHER" id="PTHR34987">
    <property type="entry name" value="C, PUTATIVE (AFU_ORTHOLOGUE AFUA_3G02880)-RELATED"/>
    <property type="match status" value="1"/>
</dbReference>
<dbReference type="Gene3D" id="2.60.120.260">
    <property type="entry name" value="Galactose-binding domain-like"/>
    <property type="match status" value="2"/>
</dbReference>
<gene>
    <name evidence="3" type="ORF">IWT140_01559</name>
</gene>
<protein>
    <submittedName>
        <fullName evidence="3">Alpha-L-rhamnosidase</fullName>
    </submittedName>
</protein>
<dbReference type="InterPro" id="IPR008928">
    <property type="entry name" value="6-hairpin_glycosidase_sf"/>
</dbReference>
<dbReference type="EMBL" id="BCMH01000010">
    <property type="protein sequence ID" value="GAX03925.1"/>
    <property type="molecule type" value="Genomic_DNA"/>
</dbReference>
<sequence length="652" mass="75139">MRTKNSAWLWYPGDFEIHQGMLQNFRREERGMGWPAYWYIDDCNRNVKFMRTYQLKESTQFTVHAKGTGYVAINERKYRLGDKLTCEPGENQIEIHVGNISGLPSIYIEGSVIKSDSGWIASNFVNDAPAGHDPLFTQPYQDPNVIDYQTKMVVPVSRQAVDGGVLFDFGRAVNGTLTVTLAGPRSVTLCYGESETEARDVERCYYKQESVNSTTPIRKRAFRYVFVPNVELGNVDLTAIHEFVPKTNPSSFKSDNKLINQIWDVSTETLNLCSDVFFIDGIKRDRWIWAGDAYQANFINQYSFFNEDIDKRTLLALRGQEDIKQHMNTIVDYSMLWVIGILNHYQMTGDKDFLEMIYPKMESMVQYFIKQTNDKGFIYGRKNDWIFVDWSEMDKDGTVAAEQILLLEDYKTMLACGKVLGKEVDTYQKKYDQLYSNLMTYFWDDEKGAFIDCYESGKRHVTRHANIFAILFDMVDEDKQQSILNNVLLNDDITQITTPYFKFFEQDALCKLGEQKRVYQVLLNYWGGMLDRGAVTFWEEFDPSQHGKEMYAMYGDPYGKSLCHAWGASPIYLLGRHFIGLRPTEPGYKTFKLTPVLDEFKKLHTVMPIKDGTVTVDKTNEQLTITASRAGGSVDYKGQTYELKANQPTVIA</sequence>
<dbReference type="InterPro" id="IPR048932">
    <property type="entry name" value="Rhamnosid-like_N_bacteroidetes"/>
</dbReference>
<evidence type="ECO:0000259" key="2">
    <source>
        <dbReference type="Pfam" id="PF21209"/>
    </source>
</evidence>
<dbReference type="PANTHER" id="PTHR34987:SF6">
    <property type="entry name" value="ALPHA-L-RHAMNOSIDASE SIX-HAIRPIN GLYCOSIDASE DOMAIN-CONTAINING PROTEIN"/>
    <property type="match status" value="1"/>
</dbReference>
<feature type="domain" description="Alpha-L-rhamnosidase six-hairpin glycosidase" evidence="1">
    <location>
        <begin position="250"/>
        <end position="576"/>
    </location>
</feature>
<organism evidence="3 4">
    <name type="scientific">Secundilactobacillus pentosiphilus</name>
    <dbReference type="NCBI Taxonomy" id="1714682"/>
    <lineage>
        <taxon>Bacteria</taxon>
        <taxon>Bacillati</taxon>
        <taxon>Bacillota</taxon>
        <taxon>Bacilli</taxon>
        <taxon>Lactobacillales</taxon>
        <taxon>Lactobacillaceae</taxon>
        <taxon>Secundilactobacillus</taxon>
    </lineage>
</organism>